<keyword evidence="3" id="KW-0460">Magnesium</keyword>
<dbReference type="InterPro" id="IPR036412">
    <property type="entry name" value="HAD-like_sf"/>
</dbReference>
<dbReference type="PRINTS" id="PR00413">
    <property type="entry name" value="HADHALOGNASE"/>
</dbReference>
<dbReference type="STRING" id="159449.B4N89_31880"/>
<dbReference type="Proteomes" id="UP000190037">
    <property type="component" value="Unassembled WGS sequence"/>
</dbReference>
<dbReference type="GO" id="GO:0044281">
    <property type="term" value="P:small molecule metabolic process"/>
    <property type="evidence" value="ECO:0007669"/>
    <property type="project" value="UniProtKB-ARBA"/>
</dbReference>
<dbReference type="EMBL" id="MWQN01000002">
    <property type="protein sequence ID" value="OPC78755.1"/>
    <property type="molecule type" value="Genomic_DNA"/>
</dbReference>
<evidence type="ECO:0000313" key="5">
    <source>
        <dbReference type="Proteomes" id="UP000190037"/>
    </source>
</evidence>
<sequence>MRRRLVLFDLDNTLIDRSATFTRWTAEFVSERRLHDAAAAWFADNDGDGFVPRERLFAEARIRFRLPDSVEALCATYRDRMPQLAHCRPEVLAGLADLRRAGRRVGVVTNGHPRQQVATMRYTGVAECVDGWAASVEEGVRKPARRLFEIAAARCGVASLADGGWCVGDDPTADIGGGRAAGLDTIWVRRVSEWPIGPAGAEDPPDHQVTDVVDAFAIIRAEDATEASSRSGG</sequence>
<evidence type="ECO:0000256" key="2">
    <source>
        <dbReference type="ARBA" id="ARBA00022801"/>
    </source>
</evidence>
<dbReference type="RefSeq" id="WP_078979953.1">
    <property type="nucleotide sequence ID" value="NZ_MWQN01000002.1"/>
</dbReference>
<dbReference type="Gene3D" id="3.40.50.1000">
    <property type="entry name" value="HAD superfamily/HAD-like"/>
    <property type="match status" value="1"/>
</dbReference>
<dbReference type="AlphaFoldDB" id="A0A1T3NPW1"/>
<dbReference type="Pfam" id="PF00702">
    <property type="entry name" value="Hydrolase"/>
    <property type="match status" value="1"/>
</dbReference>
<evidence type="ECO:0000256" key="3">
    <source>
        <dbReference type="ARBA" id="ARBA00022842"/>
    </source>
</evidence>
<dbReference type="InterPro" id="IPR006439">
    <property type="entry name" value="HAD-SF_hydro_IA"/>
</dbReference>
<protein>
    <recommendedName>
        <fullName evidence="6">HAD family hydrolase</fullName>
    </recommendedName>
</protein>
<accession>A0A1T3NPW1</accession>
<comment type="caution">
    <text evidence="4">The sequence shown here is derived from an EMBL/GenBank/DDBJ whole genome shotgun (WGS) entry which is preliminary data.</text>
</comment>
<dbReference type="Gene3D" id="1.20.120.710">
    <property type="entry name" value="Haloacid dehalogenase hydrolase-like domain"/>
    <property type="match status" value="1"/>
</dbReference>
<dbReference type="PANTHER" id="PTHR46470">
    <property type="entry name" value="N-ACYLNEURAMINATE-9-PHOSPHATASE"/>
    <property type="match status" value="1"/>
</dbReference>
<dbReference type="SFLD" id="SFLDS00003">
    <property type="entry name" value="Haloacid_Dehalogenase"/>
    <property type="match status" value="1"/>
</dbReference>
<dbReference type="InterPro" id="IPR051400">
    <property type="entry name" value="HAD-like_hydrolase"/>
</dbReference>
<evidence type="ECO:0008006" key="6">
    <source>
        <dbReference type="Google" id="ProtNLM"/>
    </source>
</evidence>
<dbReference type="SUPFAM" id="SSF56784">
    <property type="entry name" value="HAD-like"/>
    <property type="match status" value="1"/>
</dbReference>
<dbReference type="OrthoDB" id="3680851at2"/>
<dbReference type="SFLD" id="SFLDG01129">
    <property type="entry name" value="C1.5:_HAD__Beta-PGM__Phosphata"/>
    <property type="match status" value="1"/>
</dbReference>
<keyword evidence="5" id="KW-1185">Reference proteome</keyword>
<name>A0A1T3NPW1_9ACTN</name>
<proteinExistence type="predicted"/>
<dbReference type="GO" id="GO:0016787">
    <property type="term" value="F:hydrolase activity"/>
    <property type="evidence" value="ECO:0007669"/>
    <property type="project" value="UniProtKB-KW"/>
</dbReference>
<reference evidence="4 5" key="1">
    <citation type="submission" date="2017-03" db="EMBL/GenBank/DDBJ databases">
        <title>Draft genome sequence of Streptomyces scabrisporus NF3, endophyte isolated from Amphipterygium adstringens.</title>
        <authorList>
            <person name="Vazquez M."/>
            <person name="Ceapa C.D."/>
            <person name="Rodriguez Luna D."/>
            <person name="Sanchez Esquivel S."/>
        </authorList>
    </citation>
    <scope>NUCLEOTIDE SEQUENCE [LARGE SCALE GENOMIC DNA]</scope>
    <source>
        <strain evidence="4 5">NF3</strain>
    </source>
</reference>
<evidence type="ECO:0000313" key="4">
    <source>
        <dbReference type="EMBL" id="OPC78755.1"/>
    </source>
</evidence>
<gene>
    <name evidence="4" type="ORF">B4N89_31880</name>
</gene>
<dbReference type="InterPro" id="IPR023214">
    <property type="entry name" value="HAD_sf"/>
</dbReference>
<evidence type="ECO:0000256" key="1">
    <source>
        <dbReference type="ARBA" id="ARBA00001946"/>
    </source>
</evidence>
<keyword evidence="2" id="KW-0378">Hydrolase</keyword>
<organism evidence="4 5">
    <name type="scientific">Embleya scabrispora</name>
    <dbReference type="NCBI Taxonomy" id="159449"/>
    <lineage>
        <taxon>Bacteria</taxon>
        <taxon>Bacillati</taxon>
        <taxon>Actinomycetota</taxon>
        <taxon>Actinomycetes</taxon>
        <taxon>Kitasatosporales</taxon>
        <taxon>Streptomycetaceae</taxon>
        <taxon>Embleya</taxon>
    </lineage>
</organism>
<comment type="cofactor">
    <cofactor evidence="1">
        <name>Mg(2+)</name>
        <dbReference type="ChEBI" id="CHEBI:18420"/>
    </cofactor>
</comment>